<dbReference type="Proteomes" id="UP001158986">
    <property type="component" value="Unassembled WGS sequence"/>
</dbReference>
<feature type="compositionally biased region" description="Basic residues" evidence="1">
    <location>
        <begin position="181"/>
        <end position="192"/>
    </location>
</feature>
<keyword evidence="3" id="KW-0732">Signal</keyword>
<name>A0ABN8D8P5_9STRA</name>
<feature type="region of interest" description="Disordered" evidence="1">
    <location>
        <begin position="109"/>
        <end position="192"/>
    </location>
</feature>
<evidence type="ECO:0000256" key="1">
    <source>
        <dbReference type="SAM" id="MobiDB-lite"/>
    </source>
</evidence>
<feature type="region of interest" description="Disordered" evidence="1">
    <location>
        <begin position="55"/>
        <end position="82"/>
    </location>
</feature>
<feature type="compositionally biased region" description="Low complexity" evidence="1">
    <location>
        <begin position="109"/>
        <end position="123"/>
    </location>
</feature>
<dbReference type="EMBL" id="CAKLCB010000378">
    <property type="protein sequence ID" value="CAH0521410.1"/>
    <property type="molecule type" value="Genomic_DNA"/>
</dbReference>
<comment type="caution">
    <text evidence="4">The sequence shown here is derived from an EMBL/GenBank/DDBJ whole genome shotgun (WGS) entry which is preliminary data.</text>
</comment>
<reference evidence="4 5" key="1">
    <citation type="submission" date="2021-11" db="EMBL/GenBank/DDBJ databases">
        <authorList>
            <person name="Islam A."/>
            <person name="Islam S."/>
            <person name="Flora M.S."/>
            <person name="Rahman M."/>
            <person name="Ziaur R.M."/>
            <person name="Epstein J.H."/>
            <person name="Hassan M."/>
            <person name="Klassen M."/>
            <person name="Woodard K."/>
            <person name="Webb A."/>
            <person name="Webby R.J."/>
            <person name="El Zowalaty M.E."/>
        </authorList>
    </citation>
    <scope>NUCLEOTIDE SEQUENCE [LARGE SCALE GENOMIC DNA]</scope>
    <source>
        <strain evidence="4">Pbs1</strain>
    </source>
</reference>
<gene>
    <name evidence="4" type="ORF">PBS001_LOCUS7864</name>
</gene>
<keyword evidence="2" id="KW-0812">Transmembrane</keyword>
<feature type="compositionally biased region" description="Basic residues" evidence="1">
    <location>
        <begin position="132"/>
        <end position="145"/>
    </location>
</feature>
<feature type="compositionally biased region" description="Polar residues" evidence="1">
    <location>
        <begin position="157"/>
        <end position="180"/>
    </location>
</feature>
<keyword evidence="5" id="KW-1185">Reference proteome</keyword>
<sequence length="192" mass="21655">MAALLWLLLFLLAFVIALASSTRLRKNAFIWFSYATITGWYYFRVLHKKYSNDNKKKDVAMPPRSSSSSSSKNRAPFSTRAVKGVPDPGLVYFEPREVVERRQLEQLELSGSSHLSDSTSSGDFDVSDSTPRKRKRGRLFRSRRKAAAEEAMRRVSDTSSADLLTNSGASDSNVSMTRRTYTGRKKPVSWAD</sequence>
<organism evidence="4 5">
    <name type="scientific">Peronospora belbahrii</name>
    <dbReference type="NCBI Taxonomy" id="622444"/>
    <lineage>
        <taxon>Eukaryota</taxon>
        <taxon>Sar</taxon>
        <taxon>Stramenopiles</taxon>
        <taxon>Oomycota</taxon>
        <taxon>Peronosporomycetes</taxon>
        <taxon>Peronosporales</taxon>
        <taxon>Peronosporaceae</taxon>
        <taxon>Peronospora</taxon>
    </lineage>
</organism>
<evidence type="ECO:0000256" key="3">
    <source>
        <dbReference type="SAM" id="SignalP"/>
    </source>
</evidence>
<proteinExistence type="predicted"/>
<feature type="chain" id="PRO_5046294645" evidence="3">
    <location>
        <begin position="20"/>
        <end position="192"/>
    </location>
</feature>
<protein>
    <submittedName>
        <fullName evidence="4">Uncharacterized protein</fullName>
    </submittedName>
</protein>
<keyword evidence="2" id="KW-1133">Transmembrane helix</keyword>
<keyword evidence="2" id="KW-0472">Membrane</keyword>
<accession>A0ABN8D8P5</accession>
<evidence type="ECO:0000256" key="2">
    <source>
        <dbReference type="SAM" id="Phobius"/>
    </source>
</evidence>
<feature type="compositionally biased region" description="Basic and acidic residues" evidence="1">
    <location>
        <begin position="146"/>
        <end position="156"/>
    </location>
</feature>
<feature type="signal peptide" evidence="3">
    <location>
        <begin position="1"/>
        <end position="19"/>
    </location>
</feature>
<evidence type="ECO:0000313" key="4">
    <source>
        <dbReference type="EMBL" id="CAH0521410.1"/>
    </source>
</evidence>
<feature type="transmembrane region" description="Helical" evidence="2">
    <location>
        <begin position="29"/>
        <end position="47"/>
    </location>
</feature>
<evidence type="ECO:0000313" key="5">
    <source>
        <dbReference type="Proteomes" id="UP001158986"/>
    </source>
</evidence>